<name>A0A6N7Q0J9_9BACT</name>
<protein>
    <submittedName>
        <fullName evidence="2">Uncharacterized protein</fullName>
    </submittedName>
</protein>
<keyword evidence="3" id="KW-1185">Reference proteome</keyword>
<dbReference type="Proteomes" id="UP000440224">
    <property type="component" value="Unassembled WGS sequence"/>
</dbReference>
<feature type="transmembrane region" description="Helical" evidence="1">
    <location>
        <begin position="33"/>
        <end position="57"/>
    </location>
</feature>
<comment type="caution">
    <text evidence="2">The sequence shown here is derived from an EMBL/GenBank/DDBJ whole genome shotgun (WGS) entry which is preliminary data.</text>
</comment>
<dbReference type="RefSeq" id="WP_153824110.1">
    <property type="nucleotide sequence ID" value="NZ_WJIE01000016.1"/>
</dbReference>
<dbReference type="AlphaFoldDB" id="A0A6N7Q0J9"/>
<keyword evidence="1" id="KW-1133">Transmembrane helix</keyword>
<sequence>MPDMACDPSHPDHAANRANCATLLSTLQRKDTFFNVGTGALVAGGVLAVGTVVYALWPAKKRAATGFVLVPSVTPTFAGIAASGQF</sequence>
<evidence type="ECO:0000256" key="1">
    <source>
        <dbReference type="SAM" id="Phobius"/>
    </source>
</evidence>
<keyword evidence="1" id="KW-0472">Membrane</keyword>
<gene>
    <name evidence="2" type="ORF">GF068_36230</name>
</gene>
<evidence type="ECO:0000313" key="2">
    <source>
        <dbReference type="EMBL" id="MRG97337.1"/>
    </source>
</evidence>
<reference evidence="2 3" key="1">
    <citation type="submission" date="2019-10" db="EMBL/GenBank/DDBJ databases">
        <title>A soil myxobacterium in the family Polyangiaceae.</title>
        <authorList>
            <person name="Li Y."/>
            <person name="Wang J."/>
        </authorList>
    </citation>
    <scope>NUCLEOTIDE SEQUENCE [LARGE SCALE GENOMIC DNA]</scope>
    <source>
        <strain evidence="2 3">DSM 14734</strain>
    </source>
</reference>
<evidence type="ECO:0000313" key="3">
    <source>
        <dbReference type="Proteomes" id="UP000440224"/>
    </source>
</evidence>
<organism evidence="2 3">
    <name type="scientific">Polyangium spumosum</name>
    <dbReference type="NCBI Taxonomy" id="889282"/>
    <lineage>
        <taxon>Bacteria</taxon>
        <taxon>Pseudomonadati</taxon>
        <taxon>Myxococcota</taxon>
        <taxon>Polyangia</taxon>
        <taxon>Polyangiales</taxon>
        <taxon>Polyangiaceae</taxon>
        <taxon>Polyangium</taxon>
    </lineage>
</organism>
<proteinExistence type="predicted"/>
<dbReference type="EMBL" id="WJIE01000016">
    <property type="protein sequence ID" value="MRG97337.1"/>
    <property type="molecule type" value="Genomic_DNA"/>
</dbReference>
<accession>A0A6N7Q0J9</accession>
<keyword evidence="1" id="KW-0812">Transmembrane</keyword>